<dbReference type="SUPFAM" id="SSF54495">
    <property type="entry name" value="UBC-like"/>
    <property type="match status" value="1"/>
</dbReference>
<feature type="domain" description="UBC core" evidence="2">
    <location>
        <begin position="178"/>
        <end position="348"/>
    </location>
</feature>
<dbReference type="PROSITE" id="PS50127">
    <property type="entry name" value="UBC_2"/>
    <property type="match status" value="1"/>
</dbReference>
<dbReference type="EMBL" id="CAUYUJ010008602">
    <property type="protein sequence ID" value="CAK0824431.1"/>
    <property type="molecule type" value="Genomic_DNA"/>
</dbReference>
<evidence type="ECO:0000313" key="4">
    <source>
        <dbReference type="Proteomes" id="UP001189429"/>
    </source>
</evidence>
<evidence type="ECO:0000256" key="1">
    <source>
        <dbReference type="SAM" id="MobiDB-lite"/>
    </source>
</evidence>
<name>A0ABN9RYD8_9DINO</name>
<evidence type="ECO:0000313" key="3">
    <source>
        <dbReference type="EMBL" id="CAK0824431.1"/>
    </source>
</evidence>
<accession>A0ABN9RYD8</accession>
<comment type="caution">
    <text evidence="3">The sequence shown here is derived from an EMBL/GenBank/DDBJ whole genome shotgun (WGS) entry which is preliminary data.</text>
</comment>
<dbReference type="InterPro" id="IPR000608">
    <property type="entry name" value="UBC"/>
</dbReference>
<proteinExistence type="predicted"/>
<reference evidence="3" key="1">
    <citation type="submission" date="2023-10" db="EMBL/GenBank/DDBJ databases">
        <authorList>
            <person name="Chen Y."/>
            <person name="Shah S."/>
            <person name="Dougan E. K."/>
            <person name="Thang M."/>
            <person name="Chan C."/>
        </authorList>
    </citation>
    <scope>NUCLEOTIDE SEQUENCE [LARGE SCALE GENOMIC DNA]</scope>
</reference>
<keyword evidence="4" id="KW-1185">Reference proteome</keyword>
<gene>
    <name evidence="3" type="ORF">PCOR1329_LOCUS24841</name>
</gene>
<dbReference type="Proteomes" id="UP001189429">
    <property type="component" value="Unassembled WGS sequence"/>
</dbReference>
<sequence>MAKLRGDAAEAVGGRAGVREARAGAALWADEVQHRPEADGPGQPLHGHEAAGAGSARRTRGELRLAPAGRDPDAAAEKLTALLRGSEERPAPLVLRVRAAGAAIPSAVGAALAAQAQGAGTLHAVQTGLAAARGGARAGPEVVLQLRSTEAARRARAARWRSIVDGAAAAEGAAMPKPNLLRLMKDFRLVERALREQSPVPSCGLVHCEPIEDSLLDWEVGMRFPDDSVLQRGLQHLADLGRDAETHLTLRVRFPLGYPASPPEVWVQRPRLIHRSAPVTFGGKMCNELLSVAGWRPESTALQVLEGVQLGFLSSDTQVDCSVPWRVPYLRPHPVLERLKTELISTEN</sequence>
<evidence type="ECO:0000259" key="2">
    <source>
        <dbReference type="PROSITE" id="PS50127"/>
    </source>
</evidence>
<feature type="region of interest" description="Disordered" evidence="1">
    <location>
        <begin position="27"/>
        <end position="59"/>
    </location>
</feature>
<dbReference type="Gene3D" id="3.10.110.10">
    <property type="entry name" value="Ubiquitin Conjugating Enzyme"/>
    <property type="match status" value="1"/>
</dbReference>
<protein>
    <recommendedName>
        <fullName evidence="2">UBC core domain-containing protein</fullName>
    </recommendedName>
</protein>
<organism evidence="3 4">
    <name type="scientific">Prorocentrum cordatum</name>
    <dbReference type="NCBI Taxonomy" id="2364126"/>
    <lineage>
        <taxon>Eukaryota</taxon>
        <taxon>Sar</taxon>
        <taxon>Alveolata</taxon>
        <taxon>Dinophyceae</taxon>
        <taxon>Prorocentrales</taxon>
        <taxon>Prorocentraceae</taxon>
        <taxon>Prorocentrum</taxon>
    </lineage>
</organism>
<dbReference type="InterPro" id="IPR016135">
    <property type="entry name" value="UBQ-conjugating_enzyme/RWD"/>
</dbReference>